<dbReference type="PROSITE" id="PS50082">
    <property type="entry name" value="WD_REPEATS_2"/>
    <property type="match status" value="1"/>
</dbReference>
<dbReference type="PANTHER" id="PTHR10856:SF20">
    <property type="entry name" value="CORONIN-7"/>
    <property type="match status" value="1"/>
</dbReference>
<dbReference type="SMART" id="SM01166">
    <property type="entry name" value="DUF1899"/>
    <property type="match status" value="2"/>
</dbReference>
<feature type="repeat" description="WD" evidence="7">
    <location>
        <begin position="80"/>
        <end position="114"/>
    </location>
</feature>
<evidence type="ECO:0000256" key="7">
    <source>
        <dbReference type="PROSITE-ProRule" id="PRU00221"/>
    </source>
</evidence>
<dbReference type="InterPro" id="IPR015048">
    <property type="entry name" value="DUF1899"/>
</dbReference>
<evidence type="ECO:0000256" key="5">
    <source>
        <dbReference type="ARBA" id="ARBA00022737"/>
    </source>
</evidence>
<dbReference type="Pfam" id="PF08953">
    <property type="entry name" value="DUF1899"/>
    <property type="match status" value="2"/>
</dbReference>
<keyword evidence="5 8" id="KW-0677">Repeat</keyword>
<feature type="region of interest" description="Disordered" evidence="9">
    <location>
        <begin position="932"/>
        <end position="999"/>
    </location>
</feature>
<dbReference type="SUPFAM" id="SSF50998">
    <property type="entry name" value="Quinoprotein alcohol dehydrogenase-like"/>
    <property type="match status" value="1"/>
</dbReference>
<accession>A0A8H7PY31</accession>
<keyword evidence="12" id="KW-1185">Reference proteome</keyword>
<feature type="domain" description="DUF1899" evidence="10">
    <location>
        <begin position="4"/>
        <end position="69"/>
    </location>
</feature>
<keyword evidence="6" id="KW-0009">Actin-binding</keyword>
<feature type="domain" description="DUF1899" evidence="10">
    <location>
        <begin position="513"/>
        <end position="577"/>
    </location>
</feature>
<proteinExistence type="inferred from homology"/>
<dbReference type="InterPro" id="IPR001680">
    <property type="entry name" value="WD40_rpt"/>
</dbReference>
<comment type="similarity">
    <text evidence="2 8">Belongs to the WD repeat coronin family.</text>
</comment>
<dbReference type="InterPro" id="IPR015505">
    <property type="entry name" value="Coronin"/>
</dbReference>
<sequence>MSKRFQNTSKFRNVVGRVAKRDNWFSELQISTSSLSDTANLIQANSKWLAVKWNGSGGTLALLPVDKPGKLASTENISLLHAHGAGLTDWSFSEFDQQVVATGAEDGTVKIWRVPEDGISGDSQATCSSTMSIQATRTNSVKFHPTADNIITTLGSNRKEIMIWDIGKGKEALKVEAEAPLHSFAWKGDGSLVATTGKDIVQVWDPRQSKEAIQTGKGHEGIKGSRSMWLGSGNFLMTTGLNKMRYRQYGIWDARNLEKPIKMSSFDSSTGQLIPLYDEDTETMYFVGRGDSTIRSFQLSNLDSEPTISENMACGTNNPLFGACLLPKLSLNVMSAEIARIMTVTNNAVVPVSFEVPRKQYLDFHAELFPDTKGSEPALSAEQWLAGENATVDSVSMDPSKRQKTIVNRKVDTPSKQPTQEKAVKASPSTKDSKPSEVAKETVLTDKAVSSTESSNDKASVQEEKSSNVISDSSEQQVPEGNVATEEPSKTTSDNSTTSNIKSVAKKLPKYGGTNVSPYKYILGKPYHPSKHYVDLRGLSNDKSGATELIQANSKFIAVPISGPGGRVGIIATAKPGRLPTKIPCVLSGSSVVDFKFDPFDPNVLVTASEDDKLRIWQIPDEGITEDVSEASHVLSCKYLVAQILVNLPQLTHSCFCFKANSMDKIVTITFNPIAKDVLLTVSADRNNCGIRLWDLASKEEKRHLSHGDIVFDAAWKPDGKQFATISKSKKLKVFDANTFDQIDEGPGHNSIRPAKLTWLGETNMIASIGFGLGSSREVLVYKVDNLTKGPSFKKTIDESPSAMSAHYDPDCGILYVAGKGDRIIHPYEVEENCLTPLAKYESENQQQGIAFLPKRYCDVKEIEIGKFYRLTANSIVPTSMKVRRARPEFFEDSIFCPTLDVETAAQDSKSWFNGESKEMCYISLQPDDLTPLSKAPPLPQTAAKKKFAIGKKEASDDEKRKELMQKMFASAKDVEDKAELHKAAPVKDEDKEVADDEW</sequence>
<evidence type="ECO:0000256" key="6">
    <source>
        <dbReference type="ARBA" id="ARBA00023203"/>
    </source>
</evidence>
<name>A0A8H7PY31_MORIS</name>
<comment type="subcellular location">
    <subcellularLocation>
        <location evidence="1">Cytoplasm</location>
    </subcellularLocation>
</comment>
<dbReference type="Pfam" id="PF16300">
    <property type="entry name" value="WD40_4"/>
    <property type="match status" value="2"/>
</dbReference>
<dbReference type="Proteomes" id="UP000654370">
    <property type="component" value="Unassembled WGS sequence"/>
</dbReference>
<evidence type="ECO:0000256" key="4">
    <source>
        <dbReference type="ARBA" id="ARBA00022574"/>
    </source>
</evidence>
<dbReference type="Pfam" id="PF00400">
    <property type="entry name" value="WD40"/>
    <property type="match status" value="1"/>
</dbReference>
<organism evidence="11 12">
    <name type="scientific">Mortierella isabellina</name>
    <name type="common">Filamentous fungus</name>
    <name type="synonym">Umbelopsis isabellina</name>
    <dbReference type="NCBI Taxonomy" id="91625"/>
    <lineage>
        <taxon>Eukaryota</taxon>
        <taxon>Fungi</taxon>
        <taxon>Fungi incertae sedis</taxon>
        <taxon>Mucoromycota</taxon>
        <taxon>Mucoromycotina</taxon>
        <taxon>Umbelopsidomycetes</taxon>
        <taxon>Umbelopsidales</taxon>
        <taxon>Umbelopsidaceae</taxon>
        <taxon>Umbelopsis</taxon>
    </lineage>
</organism>
<feature type="non-terminal residue" evidence="11">
    <location>
        <position position="1"/>
    </location>
</feature>
<evidence type="ECO:0000313" key="12">
    <source>
        <dbReference type="Proteomes" id="UP000654370"/>
    </source>
</evidence>
<dbReference type="InterPro" id="IPR015943">
    <property type="entry name" value="WD40/YVTN_repeat-like_dom_sf"/>
</dbReference>
<feature type="compositionally biased region" description="Low complexity" evidence="9">
    <location>
        <begin position="490"/>
        <end position="503"/>
    </location>
</feature>
<evidence type="ECO:0000259" key="10">
    <source>
        <dbReference type="SMART" id="SM01166"/>
    </source>
</evidence>
<feature type="compositionally biased region" description="Basic and acidic residues" evidence="9">
    <location>
        <begin position="951"/>
        <end position="965"/>
    </location>
</feature>
<evidence type="ECO:0000256" key="3">
    <source>
        <dbReference type="ARBA" id="ARBA00022490"/>
    </source>
</evidence>
<feature type="compositionally biased region" description="Basic and acidic residues" evidence="9">
    <location>
        <begin position="431"/>
        <end position="444"/>
    </location>
</feature>
<feature type="compositionally biased region" description="Polar residues" evidence="9">
    <location>
        <begin position="467"/>
        <end position="479"/>
    </location>
</feature>
<dbReference type="Gene3D" id="2.130.10.10">
    <property type="entry name" value="YVTN repeat-like/Quinoprotein amine dehydrogenase"/>
    <property type="match status" value="2"/>
</dbReference>
<evidence type="ECO:0000256" key="9">
    <source>
        <dbReference type="SAM" id="MobiDB-lite"/>
    </source>
</evidence>
<dbReference type="SMART" id="SM01167">
    <property type="entry name" value="DUF1900"/>
    <property type="match status" value="2"/>
</dbReference>
<dbReference type="SMART" id="SM00320">
    <property type="entry name" value="WD40"/>
    <property type="match status" value="6"/>
</dbReference>
<protein>
    <recommendedName>
        <fullName evidence="8">Coronin</fullName>
    </recommendedName>
</protein>
<evidence type="ECO:0000256" key="1">
    <source>
        <dbReference type="ARBA" id="ARBA00004496"/>
    </source>
</evidence>
<dbReference type="AlphaFoldDB" id="A0A8H7PY31"/>
<evidence type="ECO:0000313" key="11">
    <source>
        <dbReference type="EMBL" id="KAG2181261.1"/>
    </source>
</evidence>
<reference evidence="11" key="1">
    <citation type="submission" date="2020-12" db="EMBL/GenBank/DDBJ databases">
        <title>Metabolic potential, ecology and presence of endohyphal bacteria is reflected in genomic diversity of Mucoromycotina.</title>
        <authorList>
            <person name="Muszewska A."/>
            <person name="Okrasinska A."/>
            <person name="Steczkiewicz K."/>
            <person name="Drgas O."/>
            <person name="Orlowska M."/>
            <person name="Perlinska-Lenart U."/>
            <person name="Aleksandrzak-Piekarczyk T."/>
            <person name="Szatraj K."/>
            <person name="Zielenkiewicz U."/>
            <person name="Pilsyk S."/>
            <person name="Malc E."/>
            <person name="Mieczkowski P."/>
            <person name="Kruszewska J.S."/>
            <person name="Biernat P."/>
            <person name="Pawlowska J."/>
        </authorList>
    </citation>
    <scope>NUCLEOTIDE SEQUENCE</scope>
    <source>
        <strain evidence="11">WA0000067209</strain>
    </source>
</reference>
<comment type="caution">
    <text evidence="11">The sequence shown here is derived from an EMBL/GenBank/DDBJ whole genome shotgun (WGS) entry which is preliminary data.</text>
</comment>
<dbReference type="EMBL" id="JAEPQZ010000005">
    <property type="protein sequence ID" value="KAG2181261.1"/>
    <property type="molecule type" value="Genomic_DNA"/>
</dbReference>
<feature type="compositionally biased region" description="Polar residues" evidence="9">
    <location>
        <begin position="448"/>
        <end position="459"/>
    </location>
</feature>
<evidence type="ECO:0000256" key="2">
    <source>
        <dbReference type="ARBA" id="ARBA00009482"/>
    </source>
</evidence>
<dbReference type="PANTHER" id="PTHR10856">
    <property type="entry name" value="CORONIN"/>
    <property type="match status" value="1"/>
</dbReference>
<dbReference type="InterPro" id="IPR011047">
    <property type="entry name" value="Quinoprotein_ADH-like_sf"/>
</dbReference>
<keyword evidence="3" id="KW-0963">Cytoplasm</keyword>
<gene>
    <name evidence="11" type="ORF">INT43_008844</name>
</gene>
<dbReference type="GO" id="GO:0005737">
    <property type="term" value="C:cytoplasm"/>
    <property type="evidence" value="ECO:0007669"/>
    <property type="project" value="UniProtKB-SubCell"/>
</dbReference>
<evidence type="ECO:0000256" key="8">
    <source>
        <dbReference type="RuleBase" id="RU280818"/>
    </source>
</evidence>
<keyword evidence="4 7" id="KW-0853">WD repeat</keyword>
<dbReference type="OrthoDB" id="347435at2759"/>
<feature type="region of interest" description="Disordered" evidence="9">
    <location>
        <begin position="393"/>
        <end position="503"/>
    </location>
</feature>
<feature type="compositionally biased region" description="Basic and acidic residues" evidence="9">
    <location>
        <begin position="973"/>
        <end position="991"/>
    </location>
</feature>
<dbReference type="GO" id="GO:0003779">
    <property type="term" value="F:actin binding"/>
    <property type="evidence" value="ECO:0007669"/>
    <property type="project" value="UniProtKB-KW"/>
</dbReference>